<keyword evidence="2" id="KW-1185">Reference proteome</keyword>
<proteinExistence type="predicted"/>
<protein>
    <submittedName>
        <fullName evidence="1">Uncharacterized protein</fullName>
    </submittedName>
</protein>
<sequence length="145" mass="16202">MYTQTRRGVFFVAPVQSSRSPLPSQSMAVSLPVSPGLFAHSCSLCDSVAQPGRDTVSFPCSKYRYPEEVDLPPTSSRLKDVDGLGTSVDHYSSSAVESPRKGQYVEERLEFTLDVFDFVAQFVVSLAFRLQHGMRRLSHRFVGHR</sequence>
<dbReference type="EMBL" id="CM023471">
    <property type="protein sequence ID" value="KAH7966795.1"/>
    <property type="molecule type" value="Genomic_DNA"/>
</dbReference>
<organism evidence="1 2">
    <name type="scientific">Dermacentor silvarum</name>
    <name type="common">Tick</name>
    <dbReference type="NCBI Taxonomy" id="543639"/>
    <lineage>
        <taxon>Eukaryota</taxon>
        <taxon>Metazoa</taxon>
        <taxon>Ecdysozoa</taxon>
        <taxon>Arthropoda</taxon>
        <taxon>Chelicerata</taxon>
        <taxon>Arachnida</taxon>
        <taxon>Acari</taxon>
        <taxon>Parasitiformes</taxon>
        <taxon>Ixodida</taxon>
        <taxon>Ixodoidea</taxon>
        <taxon>Ixodidae</taxon>
        <taxon>Rhipicephalinae</taxon>
        <taxon>Dermacentor</taxon>
    </lineage>
</organism>
<dbReference type="Proteomes" id="UP000821865">
    <property type="component" value="Chromosome 2"/>
</dbReference>
<comment type="caution">
    <text evidence="1">The sequence shown here is derived from an EMBL/GenBank/DDBJ whole genome shotgun (WGS) entry which is preliminary data.</text>
</comment>
<gene>
    <name evidence="1" type="ORF">HPB49_019601</name>
</gene>
<accession>A0ACB8DFN7</accession>
<evidence type="ECO:0000313" key="2">
    <source>
        <dbReference type="Proteomes" id="UP000821865"/>
    </source>
</evidence>
<name>A0ACB8DFN7_DERSI</name>
<evidence type="ECO:0000313" key="1">
    <source>
        <dbReference type="EMBL" id="KAH7966795.1"/>
    </source>
</evidence>
<reference evidence="1" key="1">
    <citation type="submission" date="2020-05" db="EMBL/GenBank/DDBJ databases">
        <title>Large-scale comparative analyses of tick genomes elucidate their genetic diversity and vector capacities.</title>
        <authorList>
            <person name="Jia N."/>
            <person name="Wang J."/>
            <person name="Shi W."/>
            <person name="Du L."/>
            <person name="Sun Y."/>
            <person name="Zhan W."/>
            <person name="Jiang J."/>
            <person name="Wang Q."/>
            <person name="Zhang B."/>
            <person name="Ji P."/>
            <person name="Sakyi L.B."/>
            <person name="Cui X."/>
            <person name="Yuan T."/>
            <person name="Jiang B."/>
            <person name="Yang W."/>
            <person name="Lam T.T.-Y."/>
            <person name="Chang Q."/>
            <person name="Ding S."/>
            <person name="Wang X."/>
            <person name="Zhu J."/>
            <person name="Ruan X."/>
            <person name="Zhao L."/>
            <person name="Wei J."/>
            <person name="Que T."/>
            <person name="Du C."/>
            <person name="Cheng J."/>
            <person name="Dai P."/>
            <person name="Han X."/>
            <person name="Huang E."/>
            <person name="Gao Y."/>
            <person name="Liu J."/>
            <person name="Shao H."/>
            <person name="Ye R."/>
            <person name="Li L."/>
            <person name="Wei W."/>
            <person name="Wang X."/>
            <person name="Wang C."/>
            <person name="Yang T."/>
            <person name="Huo Q."/>
            <person name="Li W."/>
            <person name="Guo W."/>
            <person name="Chen H."/>
            <person name="Zhou L."/>
            <person name="Ni X."/>
            <person name="Tian J."/>
            <person name="Zhou Y."/>
            <person name="Sheng Y."/>
            <person name="Liu T."/>
            <person name="Pan Y."/>
            <person name="Xia L."/>
            <person name="Li J."/>
            <person name="Zhao F."/>
            <person name="Cao W."/>
        </authorList>
    </citation>
    <scope>NUCLEOTIDE SEQUENCE</scope>
    <source>
        <strain evidence="1">Dsil-2018</strain>
    </source>
</reference>